<accession>A0A1V9FTT8</accession>
<dbReference type="Proteomes" id="UP000192796">
    <property type="component" value="Unassembled WGS sequence"/>
</dbReference>
<dbReference type="STRING" id="1703345.A3860_31175"/>
<dbReference type="OrthoDB" id="1488646at2"/>
<dbReference type="AlphaFoldDB" id="A0A1V9FTT8"/>
<dbReference type="RefSeq" id="WP_081150459.1">
    <property type="nucleotide sequence ID" value="NZ_LVYD01000056.1"/>
</dbReference>
<sequence>MLTEESISLSHSFTAATALISKWTESPIDPTTSVMDSAWNGAGEYQFPKGWVYAKNDAKFLYMVLDVTADTGNDFGTNDYYWLSFDVDENRGISANKDVNYGLFPGFPNKMGIQKYLGPGVWTGISEPPESKSRVEFGPSPKSAIPHRIWKFKIALTEISASLFSPFGLPYTYFGFRVSSSNPAFTADDPVNFYQNFSNLTKLYFARKPAVSPALLGAIIGTVGLIPTSASVLNAVTGRATTTPGYYVEAHNAAFGDVLNFIGNRVNVTALIGIGANKYRILHAVPGSATFLPLVSAWTNYRWTGSNYVPESFSADVNKQYTLVNPAAEYSIDDLLIQFSTYGMDTGLHKFRVEFFKADGVTPVPSAPQVLTLYIDNNVPNVNINSIKHGATEVTACAIEKIGPGADGISFNVTANDPEGNLRAWSFSATYGENQSVAIYSQAYESAVPPGTNWAGVLNFAVPTVPAAWRPPVQCAYSFIVQAWARTTNGYGYVGYSTYHRNLTLLV</sequence>
<keyword evidence="2" id="KW-1185">Reference proteome</keyword>
<evidence type="ECO:0000313" key="2">
    <source>
        <dbReference type="Proteomes" id="UP000192796"/>
    </source>
</evidence>
<gene>
    <name evidence="1" type="ORF">A3860_31175</name>
</gene>
<protein>
    <submittedName>
        <fullName evidence="1">Uncharacterized protein</fullName>
    </submittedName>
</protein>
<dbReference type="EMBL" id="LVYD01000056">
    <property type="protein sequence ID" value="OQP61728.1"/>
    <property type="molecule type" value="Genomic_DNA"/>
</dbReference>
<organism evidence="1 2">
    <name type="scientific">Niastella vici</name>
    <dbReference type="NCBI Taxonomy" id="1703345"/>
    <lineage>
        <taxon>Bacteria</taxon>
        <taxon>Pseudomonadati</taxon>
        <taxon>Bacteroidota</taxon>
        <taxon>Chitinophagia</taxon>
        <taxon>Chitinophagales</taxon>
        <taxon>Chitinophagaceae</taxon>
        <taxon>Niastella</taxon>
    </lineage>
</organism>
<name>A0A1V9FTT8_9BACT</name>
<comment type="caution">
    <text evidence="1">The sequence shown here is derived from an EMBL/GenBank/DDBJ whole genome shotgun (WGS) entry which is preliminary data.</text>
</comment>
<reference evidence="1 2" key="1">
    <citation type="submission" date="2016-03" db="EMBL/GenBank/DDBJ databases">
        <title>Niastella vici sp. nov., isolated from farmland soil.</title>
        <authorList>
            <person name="Chen L."/>
            <person name="Wang D."/>
            <person name="Yang S."/>
            <person name="Wang G."/>
        </authorList>
    </citation>
    <scope>NUCLEOTIDE SEQUENCE [LARGE SCALE GENOMIC DNA]</scope>
    <source>
        <strain evidence="1 2">DJ57</strain>
    </source>
</reference>
<evidence type="ECO:0000313" key="1">
    <source>
        <dbReference type="EMBL" id="OQP61728.1"/>
    </source>
</evidence>
<proteinExistence type="predicted"/>